<dbReference type="Proteomes" id="UP000255008">
    <property type="component" value="Unassembled WGS sequence"/>
</dbReference>
<accession>A0AAJ5D577</accession>
<evidence type="ECO:0000256" key="1">
    <source>
        <dbReference type="SAM" id="MobiDB-lite"/>
    </source>
</evidence>
<feature type="compositionally biased region" description="Acidic residues" evidence="1">
    <location>
        <begin position="733"/>
        <end position="750"/>
    </location>
</feature>
<protein>
    <submittedName>
        <fullName evidence="2">Uncharacterized protein</fullName>
    </submittedName>
</protein>
<reference evidence="2 3" key="1">
    <citation type="submission" date="2018-06" db="EMBL/GenBank/DDBJ databases">
        <authorList>
            <consortium name="Pathogen Informatics"/>
            <person name="Doyle S."/>
        </authorList>
    </citation>
    <scope>NUCLEOTIDE SEQUENCE [LARGE SCALE GENOMIC DNA]</scope>
    <source>
        <strain evidence="2 3">NCTC10894</strain>
    </source>
</reference>
<dbReference type="EMBL" id="UGVE01000001">
    <property type="protein sequence ID" value="SUD97947.1"/>
    <property type="molecule type" value="Genomic_DNA"/>
</dbReference>
<organism evidence="2 3">
    <name type="scientific">Ralstonia mannitolilytica</name>
    <dbReference type="NCBI Taxonomy" id="105219"/>
    <lineage>
        <taxon>Bacteria</taxon>
        <taxon>Pseudomonadati</taxon>
        <taxon>Pseudomonadota</taxon>
        <taxon>Betaproteobacteria</taxon>
        <taxon>Burkholderiales</taxon>
        <taxon>Burkholderiaceae</taxon>
        <taxon>Ralstonia</taxon>
    </lineage>
</organism>
<dbReference type="AlphaFoldDB" id="A0AAJ5D577"/>
<proteinExistence type="predicted"/>
<evidence type="ECO:0000313" key="3">
    <source>
        <dbReference type="Proteomes" id="UP000255008"/>
    </source>
</evidence>
<feature type="region of interest" description="Disordered" evidence="1">
    <location>
        <begin position="730"/>
        <end position="750"/>
    </location>
</feature>
<gene>
    <name evidence="2" type="ORF">NCTC10894_02320</name>
</gene>
<comment type="caution">
    <text evidence="2">The sequence shown here is derived from an EMBL/GenBank/DDBJ whole genome shotgun (WGS) entry which is preliminary data.</text>
</comment>
<dbReference type="RefSeq" id="WP_115044011.1">
    <property type="nucleotide sequence ID" value="NZ_BAAAEC010000025.1"/>
</dbReference>
<sequence length="750" mass="82692">MGKKTLTNAHCLLELIEKAHVTNLKRFSGLQECQALARGFDWSQDAETLPTALIEHVRHLRKEQRDPAEREALRILRLASPRGAQILTTVADQLHDNELIAAFLAEDGGEIGRSVWMRTHSDDAARLFDVAESILNTGDIRGNKRLFDAFDIPCDDAPPFIWNDAIKKDLESQLTSTMRLAEPCEVIHVQMAEEKKNGDTQLTHYLVVRFAGDQVTAVQMLNRSRKSFCYFPARDATLVYAPDRKVVEVYAHTLSTRAPLANVLSKHGFKAPLSSRPLNRSRYDLSRFALPLKDTKPKLDGVRVERLYLTEAKALLGHATDTVSLHIDSCAELHEVIHEHWSNHPFSQPGAILGVTLVADLVFDGETAETPLSIVLAEPGRCSLQGEKDARLRQAGTQLLEALGVLKPLHPGSGIDDPKLVVQVARLLEYATNTMDGFALAQLGIDIDRFEDEGIITEGDRIIEKVVELANGEHTSVKLERCADGNQVRYRDPLTGADVVLPAKHARRWKVHLNWLREEIITALGTALQSVRGTHQDEEPIFLGELDIDGHDIALYFAAKMSSERQYAKVDTALRLRPRSVPGILLTTASEPFPFAGTNVVIPIEDVLSAAGATTAIDLAQLKLAYRHGQLAAMGGTSVALKLSPDGYAATLYLPGQAPWKVTNKAKIMVLQRLVDAHAAGSPHVNTKKLMEDTGCASPSNLFTSKNSPWRNYLVRVKGSHAWQLNLPTVDAPVEDDDQPEAASEVMEDA</sequence>
<name>A0AAJ5D577_9RALS</name>
<evidence type="ECO:0000313" key="2">
    <source>
        <dbReference type="EMBL" id="SUD97947.1"/>
    </source>
</evidence>